<dbReference type="InterPro" id="IPR036770">
    <property type="entry name" value="Ankyrin_rpt-contain_sf"/>
</dbReference>
<evidence type="ECO:0000313" key="3">
    <source>
        <dbReference type="Proteomes" id="UP000234343"/>
    </source>
</evidence>
<sequence length="359" mass="41594">MKITDKYLTEFKIKKGFKITDGDKELQRAEQETEINPDELLNLFYNLLSEKDFVRLLKRIIPYMQQMNEYSIPQTTLEKFNQAIKRDYQHYVNFCNLLKNRKVNIVHSTSDSNFTKIENHSIIDNSQPKCDIYKGRVMIHPPIIRSSSLMIPRRCFQHDNLYWGLISSETELLYYIANSRTNTALRYINEGDYINDYNMVFGDTPILLALCKGWNHLEPKKHPYTQRAIIEALLAKKSLEVNCIHLRNGMTPLHIACLRGDSPDLIKALLKRGADCTALDYKGRRPVEMLNIDNVERQEIIGELSGSSGNSSRVFKQYDQPSKNLVTAKIPTSQERKQSILNIRFLLAKSSVQQLIPSF</sequence>
<evidence type="ECO:0000313" key="2">
    <source>
        <dbReference type="EMBL" id="AUH72604.1"/>
    </source>
</evidence>
<organism evidence="2 3">
    <name type="scientific">Legionella sainthelensi</name>
    <dbReference type="NCBI Taxonomy" id="28087"/>
    <lineage>
        <taxon>Bacteria</taxon>
        <taxon>Pseudomonadati</taxon>
        <taxon>Pseudomonadota</taxon>
        <taxon>Gammaproteobacteria</taxon>
        <taxon>Legionellales</taxon>
        <taxon>Legionellaceae</taxon>
        <taxon>Legionella</taxon>
    </lineage>
</organism>
<dbReference type="PROSITE" id="PS50088">
    <property type="entry name" value="ANK_REPEAT"/>
    <property type="match status" value="1"/>
</dbReference>
<dbReference type="Proteomes" id="UP000234343">
    <property type="component" value="Chromosome"/>
</dbReference>
<dbReference type="SMART" id="SM00248">
    <property type="entry name" value="ANK"/>
    <property type="match status" value="2"/>
</dbReference>
<dbReference type="RefSeq" id="WP_101900214.1">
    <property type="nucleotide sequence ID" value="NZ_CP025491.2"/>
</dbReference>
<dbReference type="EMBL" id="CP025491">
    <property type="protein sequence ID" value="AUH72604.1"/>
    <property type="molecule type" value="Genomic_DNA"/>
</dbReference>
<dbReference type="AlphaFoldDB" id="A0A2H5FM34"/>
<dbReference type="Pfam" id="PF12796">
    <property type="entry name" value="Ank_2"/>
    <property type="match status" value="1"/>
</dbReference>
<protein>
    <submittedName>
        <fullName evidence="2">Ankyrin repeat domain-containing protein</fullName>
    </submittedName>
</protein>
<dbReference type="KEGG" id="lsh:CAB17_11470"/>
<dbReference type="SUPFAM" id="SSF48403">
    <property type="entry name" value="Ankyrin repeat"/>
    <property type="match status" value="1"/>
</dbReference>
<proteinExistence type="predicted"/>
<keyword evidence="1" id="KW-0040">ANK repeat</keyword>
<dbReference type="InterPro" id="IPR002110">
    <property type="entry name" value="Ankyrin_rpt"/>
</dbReference>
<evidence type="ECO:0000256" key="1">
    <source>
        <dbReference type="PROSITE-ProRule" id="PRU00023"/>
    </source>
</evidence>
<accession>A0A2H5FM34</accession>
<keyword evidence="3" id="KW-1185">Reference proteome</keyword>
<reference evidence="2 3" key="1">
    <citation type="submission" date="2017-12" db="EMBL/GenBank/DDBJ databases">
        <title>Legionella sainthelensi LA01-117, whole genome sequence of a clinical isolate from New Zealand.</title>
        <authorList>
            <person name="Cree S.L."/>
            <person name="Slow S."/>
            <person name="Kennedy M.A."/>
            <person name="Murdoch D.R."/>
            <person name="Biggs P.J."/>
            <person name="Anderson T."/>
        </authorList>
    </citation>
    <scope>NUCLEOTIDE SEQUENCE [LARGE SCALE GENOMIC DNA]</scope>
    <source>
        <strain evidence="2 3">LA01-117</strain>
    </source>
</reference>
<dbReference type="PROSITE" id="PS50297">
    <property type="entry name" value="ANK_REP_REGION"/>
    <property type="match status" value="1"/>
</dbReference>
<name>A0A2H5FM34_9GAMM</name>
<feature type="repeat" description="ANK" evidence="1">
    <location>
        <begin position="248"/>
        <end position="281"/>
    </location>
</feature>
<gene>
    <name evidence="2" type="ORF">CAB17_11470</name>
</gene>
<dbReference type="Gene3D" id="1.25.40.20">
    <property type="entry name" value="Ankyrin repeat-containing domain"/>
    <property type="match status" value="1"/>
</dbReference>